<sequence length="351" mass="37292">MTAASPDEDPPGLDRAALASYLAEHRPDLATGPLRATLVAGGRSNLTYFVTDGATEYVLRRPPLGHVLATAHDMSREHTVISALGGTAVPVPEALLMCGDDSVLGAPFYLMARVPGEVLRTRAQTDPLSADSRRDLAEAMIDTLVALHRVDPYAIGLGEFGRPDGFLARQVRRWGAQLDRSRSRELPGADELRDGLAASVPTSPPPAIVHGDFRLDNLIVDPASRTVRAVLDWEMATLGDPLTDLGLLVTYWDVLGGGSNADNPIATGVGPAAGFPPAADLLDRYAKTSPVDLSALPWYTALACYKLAVILEGIHYRYTQGQTVGAGFDQIGSIVPGLLASGRETLVSLQR</sequence>
<proteinExistence type="predicted"/>
<evidence type="ECO:0000313" key="3">
    <source>
        <dbReference type="Proteomes" id="UP000635606"/>
    </source>
</evidence>
<dbReference type="InterPro" id="IPR041726">
    <property type="entry name" value="ACAD10_11_N"/>
</dbReference>
<protein>
    <submittedName>
        <fullName evidence="2">Acyl-CoA dehydrogenase</fullName>
    </submittedName>
</protein>
<keyword evidence="3" id="KW-1185">Reference proteome</keyword>
<comment type="caution">
    <text evidence="2">The sequence shown here is derived from an EMBL/GenBank/DDBJ whole genome shotgun (WGS) entry which is preliminary data.</text>
</comment>
<organism evidence="2 3">
    <name type="scientific">Virgisporangium ochraceum</name>
    <dbReference type="NCBI Taxonomy" id="65505"/>
    <lineage>
        <taxon>Bacteria</taxon>
        <taxon>Bacillati</taxon>
        <taxon>Actinomycetota</taxon>
        <taxon>Actinomycetes</taxon>
        <taxon>Micromonosporales</taxon>
        <taxon>Micromonosporaceae</taxon>
        <taxon>Virgisporangium</taxon>
    </lineage>
</organism>
<evidence type="ECO:0000259" key="1">
    <source>
        <dbReference type="Pfam" id="PF01636"/>
    </source>
</evidence>
<name>A0A8J3ZSY1_9ACTN</name>
<dbReference type="Gene3D" id="3.30.200.20">
    <property type="entry name" value="Phosphorylase Kinase, domain 1"/>
    <property type="match status" value="1"/>
</dbReference>
<dbReference type="InterPro" id="IPR002575">
    <property type="entry name" value="Aminoglycoside_PTrfase"/>
</dbReference>
<reference evidence="2" key="1">
    <citation type="submission" date="2021-01" db="EMBL/GenBank/DDBJ databases">
        <title>Whole genome shotgun sequence of Virgisporangium ochraceum NBRC 16418.</title>
        <authorList>
            <person name="Komaki H."/>
            <person name="Tamura T."/>
        </authorList>
    </citation>
    <scope>NUCLEOTIDE SEQUENCE</scope>
    <source>
        <strain evidence="2">NBRC 16418</strain>
    </source>
</reference>
<dbReference type="InterPro" id="IPR011009">
    <property type="entry name" value="Kinase-like_dom_sf"/>
</dbReference>
<feature type="domain" description="Aminoglycoside phosphotransferase" evidence="1">
    <location>
        <begin position="37"/>
        <end position="254"/>
    </location>
</feature>
<evidence type="ECO:0000313" key="2">
    <source>
        <dbReference type="EMBL" id="GIJ69587.1"/>
    </source>
</evidence>
<dbReference type="EMBL" id="BOPH01000065">
    <property type="protein sequence ID" value="GIJ69587.1"/>
    <property type="molecule type" value="Genomic_DNA"/>
</dbReference>
<dbReference type="InterPro" id="IPR052898">
    <property type="entry name" value="ACAD10-like"/>
</dbReference>
<dbReference type="CDD" id="cd05154">
    <property type="entry name" value="ACAD10_11_N-like"/>
    <property type="match status" value="1"/>
</dbReference>
<dbReference type="SUPFAM" id="SSF56112">
    <property type="entry name" value="Protein kinase-like (PK-like)"/>
    <property type="match status" value="1"/>
</dbReference>
<dbReference type="Gene3D" id="3.90.1200.10">
    <property type="match status" value="1"/>
</dbReference>
<dbReference type="RefSeq" id="WP_203929514.1">
    <property type="nucleotide sequence ID" value="NZ_BOPH01000065.1"/>
</dbReference>
<dbReference type="AlphaFoldDB" id="A0A8J3ZSY1"/>
<dbReference type="PANTHER" id="PTHR47829">
    <property type="entry name" value="HYDROLASE, PUTATIVE (AFU_ORTHOLOGUE AFUA_1G12880)-RELATED"/>
    <property type="match status" value="1"/>
</dbReference>
<dbReference type="PANTHER" id="PTHR47829:SF1">
    <property type="entry name" value="HAD FAMILY PHOSPHATASE"/>
    <property type="match status" value="1"/>
</dbReference>
<dbReference type="Pfam" id="PF01636">
    <property type="entry name" value="APH"/>
    <property type="match status" value="1"/>
</dbReference>
<gene>
    <name evidence="2" type="ORF">Voc01_045040</name>
</gene>
<accession>A0A8J3ZSY1</accession>
<dbReference type="Proteomes" id="UP000635606">
    <property type="component" value="Unassembled WGS sequence"/>
</dbReference>